<feature type="domain" description="Immunity MXAN-0049 protein" evidence="1">
    <location>
        <begin position="106"/>
        <end position="188"/>
    </location>
</feature>
<proteinExistence type="predicted"/>
<dbReference type="AlphaFoldDB" id="A0A1A8T6C0"/>
<dbReference type="Proteomes" id="UP000092544">
    <property type="component" value="Unassembled WGS sequence"/>
</dbReference>
<dbReference type="EMBL" id="FLOB01000001">
    <property type="protein sequence ID" value="SBS26856.1"/>
    <property type="molecule type" value="Genomic_DNA"/>
</dbReference>
<evidence type="ECO:0000259" key="1">
    <source>
        <dbReference type="Pfam" id="PF07791"/>
    </source>
</evidence>
<protein>
    <recommendedName>
        <fullName evidence="1">Immunity MXAN-0049 protein domain-containing protein</fullName>
    </recommendedName>
</protein>
<dbReference type="OrthoDB" id="6398497at2"/>
<dbReference type="Pfam" id="PF07791">
    <property type="entry name" value="Imm11"/>
    <property type="match status" value="1"/>
</dbReference>
<dbReference type="RefSeq" id="WP_067012728.1">
    <property type="nucleotide sequence ID" value="NZ_FLOB01000001.1"/>
</dbReference>
<accession>A0A1A8T6C0</accession>
<reference evidence="2 3" key="1">
    <citation type="submission" date="2016-06" db="EMBL/GenBank/DDBJ databases">
        <authorList>
            <person name="Kjaerup R.B."/>
            <person name="Dalgaard T.S."/>
            <person name="Juul-Madsen H.R."/>
        </authorList>
    </citation>
    <scope>NUCLEOTIDE SEQUENCE [LARGE SCALE GENOMIC DNA]</scope>
    <source>
        <strain evidence="2 3">CECT 8886</strain>
    </source>
</reference>
<evidence type="ECO:0000313" key="2">
    <source>
        <dbReference type="EMBL" id="SBS26856.1"/>
    </source>
</evidence>
<sequence>MNNNTTVFSITYDIESFPILEEVSLELTIQATSGDLLDLHGKPLSKKWTPLNLKWFYDDQNLENGLPDIALWRAGEYACSEEILPIIKKITKNSCEFLPLKVGEANWFAIHTLKTVDAIDREQTIFNLRANGKVNRTKKFKKLVLKSDVINEAGLCHVKDAGLHTYCSEAFHSEITNMGIRGLIFNKRQTS</sequence>
<evidence type="ECO:0000313" key="3">
    <source>
        <dbReference type="Proteomes" id="UP000092544"/>
    </source>
</evidence>
<gene>
    <name evidence="2" type="ORF">MSP8886_00724</name>
</gene>
<name>A0A1A8T6C0_9GAMM</name>
<dbReference type="InterPro" id="IPR012433">
    <property type="entry name" value="Imm11"/>
</dbReference>
<keyword evidence="3" id="KW-1185">Reference proteome</keyword>
<organism evidence="2 3">
    <name type="scientific">Marinomonas spartinae</name>
    <dbReference type="NCBI Taxonomy" id="1792290"/>
    <lineage>
        <taxon>Bacteria</taxon>
        <taxon>Pseudomonadati</taxon>
        <taxon>Pseudomonadota</taxon>
        <taxon>Gammaproteobacteria</taxon>
        <taxon>Oceanospirillales</taxon>
        <taxon>Oceanospirillaceae</taxon>
        <taxon>Marinomonas</taxon>
    </lineage>
</organism>